<dbReference type="KEGG" id="aqu:100641791"/>
<keyword evidence="2" id="KW-1185">Reference proteome</keyword>
<evidence type="ECO:0000313" key="2">
    <source>
        <dbReference type="Proteomes" id="UP000007879"/>
    </source>
</evidence>
<dbReference type="Proteomes" id="UP000007879">
    <property type="component" value="Unassembled WGS sequence"/>
</dbReference>
<dbReference type="AlphaFoldDB" id="A0A1X7VKK1"/>
<dbReference type="GO" id="GO:0000460">
    <property type="term" value="P:maturation of 5.8S rRNA"/>
    <property type="evidence" value="ECO:0007669"/>
    <property type="project" value="TreeGrafter"/>
</dbReference>
<dbReference type="EnsemblMetazoa" id="XM_020008757.1">
    <property type="protein sequence ID" value="XP_019864316.1"/>
    <property type="gene ID" value="LOC100641791"/>
</dbReference>
<dbReference type="EnsemblMetazoa" id="Aqu2.1.40906_001">
    <property type="protein sequence ID" value="Aqu2.1.40906_001"/>
    <property type="gene ID" value="Aqu2.1.40906"/>
</dbReference>
<reference evidence="2" key="1">
    <citation type="journal article" date="2010" name="Nature">
        <title>The Amphimedon queenslandica genome and the evolution of animal complexity.</title>
        <authorList>
            <person name="Srivastava M."/>
            <person name="Simakov O."/>
            <person name="Chapman J."/>
            <person name="Fahey B."/>
            <person name="Gauthier M.E."/>
            <person name="Mitros T."/>
            <person name="Richards G.S."/>
            <person name="Conaco C."/>
            <person name="Dacre M."/>
            <person name="Hellsten U."/>
            <person name="Larroux C."/>
            <person name="Putnam N.H."/>
            <person name="Stanke M."/>
            <person name="Adamska M."/>
            <person name="Darling A."/>
            <person name="Degnan S.M."/>
            <person name="Oakley T.H."/>
            <person name="Plachetzki D.C."/>
            <person name="Zhai Y."/>
            <person name="Adamski M."/>
            <person name="Calcino A."/>
            <person name="Cummins S.F."/>
            <person name="Goodstein D.M."/>
            <person name="Harris C."/>
            <person name="Jackson D.J."/>
            <person name="Leys S.P."/>
            <person name="Shu S."/>
            <person name="Woodcroft B.J."/>
            <person name="Vervoort M."/>
            <person name="Kosik K.S."/>
            <person name="Manning G."/>
            <person name="Degnan B.M."/>
            <person name="Rokhsar D.S."/>
        </authorList>
    </citation>
    <scope>NUCLEOTIDE SEQUENCE [LARGE SCALE GENOMIC DNA]</scope>
</reference>
<proteinExistence type="predicted"/>
<gene>
    <name evidence="1" type="primary">100641791</name>
</gene>
<sequence length="132" mass="15408">MANPEKHDLSRAVAEMKFMKRHSTDQIDFDSGGPLTDKWVVKDPPKKPSAPPKIHTVDTSYVKFEELNELGRFSFNSYNKDVERLMVEYRRKCGDESDGELMEEDEREVSVKALEVAKRFKDMKVLGKRRRK</sequence>
<dbReference type="Pfam" id="PF10175">
    <property type="entry name" value="MPP6"/>
    <property type="match status" value="1"/>
</dbReference>
<accession>A0A1X7VKK1</accession>
<name>A0A1X7VKK1_AMPQE</name>
<evidence type="ECO:0000313" key="1">
    <source>
        <dbReference type="EnsemblMetazoa" id="Aqu2.1.40906_001"/>
    </source>
</evidence>
<reference evidence="1" key="2">
    <citation type="submission" date="2017-05" db="UniProtKB">
        <authorList>
            <consortium name="EnsemblMetazoa"/>
        </authorList>
    </citation>
    <scope>IDENTIFICATION</scope>
</reference>
<dbReference type="PANTHER" id="PTHR13582:SF0">
    <property type="entry name" value="M-PHASE PHOSPHOPROTEIN 6"/>
    <property type="match status" value="1"/>
</dbReference>
<dbReference type="InterPro" id="IPR019324">
    <property type="entry name" value="MPP6"/>
</dbReference>
<dbReference type="InParanoid" id="A0A1X7VKK1"/>
<dbReference type="PANTHER" id="PTHR13582">
    <property type="entry name" value="M-PHASE PHOSPHOPROTEIN 6"/>
    <property type="match status" value="1"/>
</dbReference>
<organism evidence="1">
    <name type="scientific">Amphimedon queenslandica</name>
    <name type="common">Sponge</name>
    <dbReference type="NCBI Taxonomy" id="400682"/>
    <lineage>
        <taxon>Eukaryota</taxon>
        <taxon>Metazoa</taxon>
        <taxon>Porifera</taxon>
        <taxon>Demospongiae</taxon>
        <taxon>Heteroscleromorpha</taxon>
        <taxon>Haplosclerida</taxon>
        <taxon>Niphatidae</taxon>
        <taxon>Amphimedon</taxon>
    </lineage>
</organism>
<protein>
    <submittedName>
        <fullName evidence="1">Uncharacterized protein</fullName>
    </submittedName>
</protein>